<dbReference type="InterPro" id="IPR044068">
    <property type="entry name" value="CB"/>
</dbReference>
<comment type="caution">
    <text evidence="8">The sequence shown here is derived from an EMBL/GenBank/DDBJ whole genome shotgun (WGS) entry which is preliminary data.</text>
</comment>
<dbReference type="Pfam" id="PF02899">
    <property type="entry name" value="Phage_int_SAM_1"/>
    <property type="match status" value="1"/>
</dbReference>
<feature type="domain" description="Core-binding (CB)" evidence="7">
    <location>
        <begin position="240"/>
        <end position="326"/>
    </location>
</feature>
<reference evidence="8 9" key="1">
    <citation type="submission" date="2018-08" db="EMBL/GenBank/DDBJ databases">
        <title>A genome reference for cultivated species of the human gut microbiota.</title>
        <authorList>
            <person name="Zou Y."/>
            <person name="Xue W."/>
            <person name="Luo G."/>
        </authorList>
    </citation>
    <scope>NUCLEOTIDE SEQUENCE [LARGE SCALE GENOMIC DNA]</scope>
    <source>
        <strain evidence="8 9">AM36-9BH</strain>
    </source>
</reference>
<dbReference type="EMBL" id="QSHQ01000005">
    <property type="protein sequence ID" value="RHC32443.1"/>
    <property type="molecule type" value="Genomic_DNA"/>
</dbReference>
<dbReference type="Gene3D" id="1.10.443.10">
    <property type="entry name" value="Intergrase catalytic core"/>
    <property type="match status" value="1"/>
</dbReference>
<dbReference type="InterPro" id="IPR013762">
    <property type="entry name" value="Integrase-like_cat_sf"/>
</dbReference>
<evidence type="ECO:0000256" key="5">
    <source>
        <dbReference type="PROSITE-ProRule" id="PRU01248"/>
    </source>
</evidence>
<comment type="similarity">
    <text evidence="1">Belongs to the 'phage' integrase family.</text>
</comment>
<protein>
    <recommendedName>
        <fullName evidence="10">Integrase</fullName>
    </recommendedName>
</protein>
<dbReference type="InterPro" id="IPR002104">
    <property type="entry name" value="Integrase_catalytic"/>
</dbReference>
<evidence type="ECO:0000259" key="6">
    <source>
        <dbReference type="PROSITE" id="PS51898"/>
    </source>
</evidence>
<dbReference type="Gene3D" id="1.10.150.130">
    <property type="match status" value="1"/>
</dbReference>
<dbReference type="Pfam" id="PF00589">
    <property type="entry name" value="Phage_integrase"/>
    <property type="match status" value="1"/>
</dbReference>
<keyword evidence="3 5" id="KW-0238">DNA-binding</keyword>
<evidence type="ECO:0000313" key="8">
    <source>
        <dbReference type="EMBL" id="RHC32443.1"/>
    </source>
</evidence>
<sequence>MSTYALLLIKKTVLMIITELIKDKSRHQEYLEAPMLSERESYIEYLRSKGGKDDYLKKTSLFLLRIVRILPIDNKPLVFETVSVSIKCFCQQNQLGITSEKHMIRTAMKWIRFIGLSNLDGLMEAPVLNSLFPRRQSRVKMASAPMLVEREAFLKHSRNLGYSDNYLRLIAYIQLHVVQNLSICTRISFSTKEIISSAEKYACGGKQTDSNVIYRKGVFTRVAMGWLDFLGIQVTKSTSFCFNEYAEEYLRFLSDEKNYSKHTIKGKRKVLCCMLPVLGQIHPELFSMQPKHIDMFFTRIHKEWYINRRTLAEYISHLRSFLRYAATQSWCSDKLSLALKAPRLYSEDGLPSAPEKEHVLGAVQFYSDFNSKTNIRNYAIMMLLSVYGIRTHELVSLQLNDIDWDKETILFRRSKGERAQVFPLTVNVGNAIIRYLTEVRVNDSSQKSLFQCMVPPYRGVSHNAVYAIVSKALRSQGMELRHYGPHALRHWTATRLVNEGFPLYNVSRQLGHESPDSTRIYAKVNLKTLSMVAEMNWEDLL</sequence>
<evidence type="ECO:0000256" key="3">
    <source>
        <dbReference type="ARBA" id="ARBA00023125"/>
    </source>
</evidence>
<dbReference type="InterPro" id="IPR011010">
    <property type="entry name" value="DNA_brk_join_enz"/>
</dbReference>
<evidence type="ECO:0000259" key="7">
    <source>
        <dbReference type="PROSITE" id="PS51900"/>
    </source>
</evidence>
<evidence type="ECO:0000313" key="9">
    <source>
        <dbReference type="Proteomes" id="UP000285305"/>
    </source>
</evidence>
<dbReference type="Proteomes" id="UP000285305">
    <property type="component" value="Unassembled WGS sequence"/>
</dbReference>
<dbReference type="PROSITE" id="PS51898">
    <property type="entry name" value="TYR_RECOMBINASE"/>
    <property type="match status" value="1"/>
</dbReference>
<evidence type="ECO:0000256" key="4">
    <source>
        <dbReference type="ARBA" id="ARBA00023172"/>
    </source>
</evidence>
<dbReference type="InterPro" id="IPR004107">
    <property type="entry name" value="Integrase_SAM-like_N"/>
</dbReference>
<gene>
    <name evidence="8" type="ORF">DW853_04260</name>
</gene>
<dbReference type="PANTHER" id="PTHR30349:SF41">
    <property type="entry name" value="INTEGRASE_RECOMBINASE PROTEIN MJ0367-RELATED"/>
    <property type="match status" value="1"/>
</dbReference>
<keyword evidence="2" id="KW-0229">DNA integration</keyword>
<dbReference type="InterPro" id="IPR050090">
    <property type="entry name" value="Tyrosine_recombinase_XerCD"/>
</dbReference>
<name>A0A413ZTZ7_BACSE</name>
<keyword evidence="4" id="KW-0233">DNA recombination</keyword>
<dbReference type="PROSITE" id="PS51900">
    <property type="entry name" value="CB"/>
    <property type="match status" value="1"/>
</dbReference>
<accession>A0A413ZTZ7</accession>
<evidence type="ECO:0008006" key="10">
    <source>
        <dbReference type="Google" id="ProtNLM"/>
    </source>
</evidence>
<dbReference type="GO" id="GO:0003677">
    <property type="term" value="F:DNA binding"/>
    <property type="evidence" value="ECO:0007669"/>
    <property type="project" value="UniProtKB-UniRule"/>
</dbReference>
<organism evidence="8 9">
    <name type="scientific">Bacteroides stercoris</name>
    <dbReference type="NCBI Taxonomy" id="46506"/>
    <lineage>
        <taxon>Bacteria</taxon>
        <taxon>Pseudomonadati</taxon>
        <taxon>Bacteroidota</taxon>
        <taxon>Bacteroidia</taxon>
        <taxon>Bacteroidales</taxon>
        <taxon>Bacteroidaceae</taxon>
        <taxon>Bacteroides</taxon>
    </lineage>
</organism>
<dbReference type="SUPFAM" id="SSF56349">
    <property type="entry name" value="DNA breaking-rejoining enzymes"/>
    <property type="match status" value="1"/>
</dbReference>
<feature type="domain" description="Tyr recombinase" evidence="6">
    <location>
        <begin position="340"/>
        <end position="534"/>
    </location>
</feature>
<dbReference type="GO" id="GO:0015074">
    <property type="term" value="P:DNA integration"/>
    <property type="evidence" value="ECO:0007669"/>
    <property type="project" value="UniProtKB-KW"/>
</dbReference>
<dbReference type="PANTHER" id="PTHR30349">
    <property type="entry name" value="PHAGE INTEGRASE-RELATED"/>
    <property type="match status" value="1"/>
</dbReference>
<dbReference type="AlphaFoldDB" id="A0A413ZTZ7"/>
<dbReference type="GO" id="GO:0006310">
    <property type="term" value="P:DNA recombination"/>
    <property type="evidence" value="ECO:0007669"/>
    <property type="project" value="UniProtKB-KW"/>
</dbReference>
<dbReference type="InterPro" id="IPR010998">
    <property type="entry name" value="Integrase_recombinase_N"/>
</dbReference>
<proteinExistence type="inferred from homology"/>
<evidence type="ECO:0000256" key="1">
    <source>
        <dbReference type="ARBA" id="ARBA00008857"/>
    </source>
</evidence>
<evidence type="ECO:0000256" key="2">
    <source>
        <dbReference type="ARBA" id="ARBA00022908"/>
    </source>
</evidence>